<dbReference type="InterPro" id="IPR050712">
    <property type="entry name" value="NAD(P)H-dep_reductase"/>
</dbReference>
<organism evidence="2 3">
    <name type="scientific">Aerococcus kribbianus</name>
    <dbReference type="NCBI Taxonomy" id="2999064"/>
    <lineage>
        <taxon>Bacteria</taxon>
        <taxon>Bacillati</taxon>
        <taxon>Bacillota</taxon>
        <taxon>Bacilli</taxon>
        <taxon>Lactobacillales</taxon>
        <taxon>Aerococcaceae</taxon>
        <taxon>Aerococcus</taxon>
    </lineage>
</organism>
<dbReference type="PANTHER" id="PTHR30543:SF21">
    <property type="entry name" value="NAD(P)H-DEPENDENT FMN REDUCTASE LOT6"/>
    <property type="match status" value="1"/>
</dbReference>
<name>A0A9X3FP55_9LACT</name>
<dbReference type="Pfam" id="PF03358">
    <property type="entry name" value="FMN_red"/>
    <property type="match status" value="1"/>
</dbReference>
<evidence type="ECO:0000313" key="3">
    <source>
        <dbReference type="Proteomes" id="UP001146670"/>
    </source>
</evidence>
<dbReference type="GO" id="GO:0005829">
    <property type="term" value="C:cytosol"/>
    <property type="evidence" value="ECO:0007669"/>
    <property type="project" value="TreeGrafter"/>
</dbReference>
<feature type="domain" description="NADPH-dependent FMN reductase-like" evidence="1">
    <location>
        <begin position="3"/>
        <end position="142"/>
    </location>
</feature>
<accession>A0A9X3FP55</accession>
<protein>
    <submittedName>
        <fullName evidence="2">NAD(P)H-dependent oxidoreductase</fullName>
    </submittedName>
</protein>
<dbReference type="Proteomes" id="UP001146670">
    <property type="component" value="Unassembled WGS sequence"/>
</dbReference>
<dbReference type="InterPro" id="IPR029039">
    <property type="entry name" value="Flavoprotein-like_sf"/>
</dbReference>
<dbReference type="RefSeq" id="WP_268751752.1">
    <property type="nucleotide sequence ID" value="NZ_JAPRFQ010000001.1"/>
</dbReference>
<sequence>MKNIIAILGSPSIDSTNKKLLEFVEDHFQNDIDVEIVSVREWPLFNKPADFQLPEEVADLADKIDQADGVIISVAEYDHSVPAILSNALAWLSYGVYPFVEKPTLLMGTSYGRLGSSRAQFHLRQMLNAPQLAADVLSGDSYLVSYALQAFDDQGRLKDETDLADLESYMTRFLDLIARHPHDQDQVDQGKAHAAAYDQRFTRK</sequence>
<dbReference type="AlphaFoldDB" id="A0A9X3FP55"/>
<comment type="caution">
    <text evidence="2">The sequence shown here is derived from an EMBL/GenBank/DDBJ whole genome shotgun (WGS) entry which is preliminary data.</text>
</comment>
<dbReference type="InterPro" id="IPR005025">
    <property type="entry name" value="FMN_Rdtase-like_dom"/>
</dbReference>
<evidence type="ECO:0000259" key="1">
    <source>
        <dbReference type="Pfam" id="PF03358"/>
    </source>
</evidence>
<reference evidence="2" key="1">
    <citation type="submission" date="2022-12" db="EMBL/GenBank/DDBJ databases">
        <title>Description and comparative metabolic analysis of Aerococcus sp. nov., isolated from the feces of a pig.</title>
        <authorList>
            <person name="Chang Y.-H."/>
        </authorList>
    </citation>
    <scope>NUCLEOTIDE SEQUENCE</scope>
    <source>
        <strain evidence="2">YH-aer222</strain>
    </source>
</reference>
<dbReference type="SUPFAM" id="SSF52218">
    <property type="entry name" value="Flavoproteins"/>
    <property type="match status" value="1"/>
</dbReference>
<gene>
    <name evidence="2" type="ORF">OW157_02500</name>
</gene>
<dbReference type="GO" id="GO:0010181">
    <property type="term" value="F:FMN binding"/>
    <property type="evidence" value="ECO:0007669"/>
    <property type="project" value="TreeGrafter"/>
</dbReference>
<evidence type="ECO:0000313" key="2">
    <source>
        <dbReference type="EMBL" id="MCZ0725436.1"/>
    </source>
</evidence>
<dbReference type="Gene3D" id="3.40.50.360">
    <property type="match status" value="1"/>
</dbReference>
<dbReference type="PANTHER" id="PTHR30543">
    <property type="entry name" value="CHROMATE REDUCTASE"/>
    <property type="match status" value="1"/>
</dbReference>
<dbReference type="GO" id="GO:0016491">
    <property type="term" value="F:oxidoreductase activity"/>
    <property type="evidence" value="ECO:0007669"/>
    <property type="project" value="InterPro"/>
</dbReference>
<proteinExistence type="predicted"/>
<dbReference type="EMBL" id="JAPRFR010000001">
    <property type="protein sequence ID" value="MCZ0725436.1"/>
    <property type="molecule type" value="Genomic_DNA"/>
</dbReference>
<keyword evidence="3" id="KW-1185">Reference proteome</keyword>